<evidence type="ECO:0000313" key="3">
    <source>
        <dbReference type="EMBL" id="THG97974.1"/>
    </source>
</evidence>
<accession>A0A4S4KI30</accession>
<dbReference type="GO" id="GO:0006627">
    <property type="term" value="P:protein processing involved in protein targeting to mitochondrion"/>
    <property type="evidence" value="ECO:0007669"/>
    <property type="project" value="TreeGrafter"/>
</dbReference>
<name>A0A4S4KI30_9APHY</name>
<dbReference type="AlphaFoldDB" id="A0A4S4KI30"/>
<comment type="similarity">
    <text evidence="1">Belongs to the peptidase M16 family.</text>
</comment>
<dbReference type="Proteomes" id="UP000309038">
    <property type="component" value="Unassembled WGS sequence"/>
</dbReference>
<sequence>MALAMDKLGGQILCSSSREALMYQSTHFHSATPVAMSLIADTVNNAALLPEEIDAQREAARYELREVSSKPEMIIPEILHDVAYSGRGLGNPLLCPEERIDLIDGQAMRAYMKEWYKPERIVIAGAGMPHERARRTRRQVFLIHELSLLLYTPLAKAELQRAKNQLKSSLVMALESRAIEVEDLGRQILVHNRKIPVSEMCERIDEVDAERIHRVAQRIFGPKSGNKATVVCMGKEDVKDWRAELTKYGLGGGA</sequence>
<keyword evidence="4" id="KW-1185">Reference proteome</keyword>
<comment type="caution">
    <text evidence="3">The sequence shown here is derived from an EMBL/GenBank/DDBJ whole genome shotgun (WGS) entry which is preliminary data.</text>
</comment>
<dbReference type="GO" id="GO:0046872">
    <property type="term" value="F:metal ion binding"/>
    <property type="evidence" value="ECO:0007669"/>
    <property type="project" value="InterPro"/>
</dbReference>
<dbReference type="PANTHER" id="PTHR11851:SF49">
    <property type="entry name" value="MITOCHONDRIAL-PROCESSING PEPTIDASE SUBUNIT ALPHA"/>
    <property type="match status" value="1"/>
</dbReference>
<organism evidence="3 4">
    <name type="scientific">Hermanssonia centrifuga</name>
    <dbReference type="NCBI Taxonomy" id="98765"/>
    <lineage>
        <taxon>Eukaryota</taxon>
        <taxon>Fungi</taxon>
        <taxon>Dikarya</taxon>
        <taxon>Basidiomycota</taxon>
        <taxon>Agaricomycotina</taxon>
        <taxon>Agaricomycetes</taxon>
        <taxon>Polyporales</taxon>
        <taxon>Meruliaceae</taxon>
        <taxon>Hermanssonia</taxon>
    </lineage>
</organism>
<dbReference type="InterPro" id="IPR011765">
    <property type="entry name" value="Pept_M16_N"/>
</dbReference>
<dbReference type="EMBL" id="SGPJ01000140">
    <property type="protein sequence ID" value="THG97974.1"/>
    <property type="molecule type" value="Genomic_DNA"/>
</dbReference>
<dbReference type="Gene3D" id="3.30.830.10">
    <property type="entry name" value="Metalloenzyme, LuxS/M16 peptidase-like"/>
    <property type="match status" value="2"/>
</dbReference>
<dbReference type="GO" id="GO:0005739">
    <property type="term" value="C:mitochondrion"/>
    <property type="evidence" value="ECO:0007669"/>
    <property type="project" value="TreeGrafter"/>
</dbReference>
<evidence type="ECO:0000313" key="4">
    <source>
        <dbReference type="Proteomes" id="UP000309038"/>
    </source>
</evidence>
<proteinExistence type="inferred from homology"/>
<protein>
    <recommendedName>
        <fullName evidence="2">Peptidase M16 N-terminal domain-containing protein</fullName>
    </recommendedName>
</protein>
<dbReference type="InterPro" id="IPR011249">
    <property type="entry name" value="Metalloenz_LuxS/M16"/>
</dbReference>
<dbReference type="Pfam" id="PF00675">
    <property type="entry name" value="Peptidase_M16"/>
    <property type="match status" value="1"/>
</dbReference>
<dbReference type="SUPFAM" id="SSF63411">
    <property type="entry name" value="LuxS/MPP-like metallohydrolase"/>
    <property type="match status" value="2"/>
</dbReference>
<evidence type="ECO:0000259" key="2">
    <source>
        <dbReference type="Pfam" id="PF00675"/>
    </source>
</evidence>
<evidence type="ECO:0000256" key="1">
    <source>
        <dbReference type="ARBA" id="ARBA00007261"/>
    </source>
</evidence>
<feature type="domain" description="Peptidase M16 N-terminal" evidence="2">
    <location>
        <begin position="3"/>
        <end position="97"/>
    </location>
</feature>
<dbReference type="InterPro" id="IPR050361">
    <property type="entry name" value="MPP/UQCRC_Complex"/>
</dbReference>
<dbReference type="PANTHER" id="PTHR11851">
    <property type="entry name" value="METALLOPROTEASE"/>
    <property type="match status" value="1"/>
</dbReference>
<gene>
    <name evidence="3" type="ORF">EW026_g4127</name>
</gene>
<reference evidence="3 4" key="1">
    <citation type="submission" date="2019-02" db="EMBL/GenBank/DDBJ databases">
        <title>Genome sequencing of the rare red list fungi Phlebia centrifuga.</title>
        <authorList>
            <person name="Buettner E."/>
            <person name="Kellner H."/>
        </authorList>
    </citation>
    <scope>NUCLEOTIDE SEQUENCE [LARGE SCALE GENOMIC DNA]</scope>
    <source>
        <strain evidence="3 4">DSM 108282</strain>
    </source>
</reference>